<proteinExistence type="predicted"/>
<evidence type="ECO:0000313" key="2">
    <source>
        <dbReference type="EnsemblPlants" id="MELO3C035299.2.1"/>
    </source>
</evidence>
<sequence length="196" mass="21534">MSLEKIEMRSSNYSLLFTTFISLLALPKVKEFVNVLVNEEVRISRLQLFPLLRNEGSNESSTKTMVTNIAASFLYTKKQKSTLPTQALSCSGSKGLSQPDQLAPDRAATLGRGTPGRETKQTNLNTANKRGTEQLNLVLFHGLKLETQAAKNSALIASIPCCRASSAVPYPCSSAYFRTSSVIFMEQNLGPHMEQK</sequence>
<protein>
    <submittedName>
        <fullName evidence="2">Uncharacterized protein</fullName>
    </submittedName>
</protein>
<reference evidence="2" key="1">
    <citation type="submission" date="2023-03" db="UniProtKB">
        <authorList>
            <consortium name="EnsemblPlants"/>
        </authorList>
    </citation>
    <scope>IDENTIFICATION</scope>
</reference>
<dbReference type="EnsemblPlants" id="MELO3C035299.2.1">
    <property type="protein sequence ID" value="MELO3C035299.2.1"/>
    <property type="gene ID" value="MELO3C035299.2"/>
</dbReference>
<feature type="region of interest" description="Disordered" evidence="1">
    <location>
        <begin position="89"/>
        <end position="128"/>
    </location>
</feature>
<name>A0A9I9EM84_CUCME</name>
<dbReference type="AlphaFoldDB" id="A0A9I9EM84"/>
<evidence type="ECO:0000256" key="1">
    <source>
        <dbReference type="SAM" id="MobiDB-lite"/>
    </source>
</evidence>
<dbReference type="Gramene" id="MELO3C035299.2.1">
    <property type="protein sequence ID" value="MELO3C035299.2.1"/>
    <property type="gene ID" value="MELO3C035299.2"/>
</dbReference>
<accession>A0A9I9EM84</accession>
<organism evidence="2">
    <name type="scientific">Cucumis melo</name>
    <name type="common">Muskmelon</name>
    <dbReference type="NCBI Taxonomy" id="3656"/>
    <lineage>
        <taxon>Eukaryota</taxon>
        <taxon>Viridiplantae</taxon>
        <taxon>Streptophyta</taxon>
        <taxon>Embryophyta</taxon>
        <taxon>Tracheophyta</taxon>
        <taxon>Spermatophyta</taxon>
        <taxon>Magnoliopsida</taxon>
        <taxon>eudicotyledons</taxon>
        <taxon>Gunneridae</taxon>
        <taxon>Pentapetalae</taxon>
        <taxon>rosids</taxon>
        <taxon>fabids</taxon>
        <taxon>Cucurbitales</taxon>
        <taxon>Cucurbitaceae</taxon>
        <taxon>Benincaseae</taxon>
        <taxon>Cucumis</taxon>
    </lineage>
</organism>
<feature type="compositionally biased region" description="Polar residues" evidence="1">
    <location>
        <begin position="89"/>
        <end position="100"/>
    </location>
</feature>